<organism evidence="1 2">
    <name type="scientific">Daphnia magna</name>
    <dbReference type="NCBI Taxonomy" id="35525"/>
    <lineage>
        <taxon>Eukaryota</taxon>
        <taxon>Metazoa</taxon>
        <taxon>Ecdysozoa</taxon>
        <taxon>Arthropoda</taxon>
        <taxon>Crustacea</taxon>
        <taxon>Branchiopoda</taxon>
        <taxon>Diplostraca</taxon>
        <taxon>Cladocera</taxon>
        <taxon>Anomopoda</taxon>
        <taxon>Daphniidae</taxon>
        <taxon>Daphnia</taxon>
    </lineage>
</organism>
<evidence type="ECO:0000313" key="2">
    <source>
        <dbReference type="Proteomes" id="UP000076858"/>
    </source>
</evidence>
<dbReference type="EMBL" id="LRGB01009471">
    <property type="protein sequence ID" value="KZS00568.1"/>
    <property type="molecule type" value="Genomic_DNA"/>
</dbReference>
<dbReference type="AlphaFoldDB" id="A0A164HU63"/>
<dbReference type="Proteomes" id="UP000076858">
    <property type="component" value="Unassembled WGS sequence"/>
</dbReference>
<sequence>FEDDRDSVIDNLFCEIIPPYAPYGEDGPRITLLSSISLVNRYSPYRRDATSLTSRFLC</sequence>
<comment type="caution">
    <text evidence="1">The sequence shown here is derived from an EMBL/GenBank/DDBJ whole genome shotgun (WGS) entry which is preliminary data.</text>
</comment>
<gene>
    <name evidence="1" type="ORF">APZ42_003092</name>
</gene>
<feature type="non-terminal residue" evidence="1">
    <location>
        <position position="1"/>
    </location>
</feature>
<name>A0A164HU63_9CRUS</name>
<accession>A0A164HU63</accession>
<proteinExistence type="predicted"/>
<protein>
    <submittedName>
        <fullName evidence="1">Uncharacterized protein</fullName>
    </submittedName>
</protein>
<reference evidence="1 2" key="1">
    <citation type="submission" date="2016-03" db="EMBL/GenBank/DDBJ databases">
        <title>EvidentialGene: Evidence-directed Construction of Genes on Genomes.</title>
        <authorList>
            <person name="Gilbert D.G."/>
            <person name="Choi J.-H."/>
            <person name="Mockaitis K."/>
            <person name="Colbourne J."/>
            <person name="Pfrender M."/>
        </authorList>
    </citation>
    <scope>NUCLEOTIDE SEQUENCE [LARGE SCALE GENOMIC DNA]</scope>
    <source>
        <strain evidence="1 2">Xinb3</strain>
        <tissue evidence="1">Complete organism</tissue>
    </source>
</reference>
<evidence type="ECO:0000313" key="1">
    <source>
        <dbReference type="EMBL" id="KZS00568.1"/>
    </source>
</evidence>
<dbReference type="OrthoDB" id="416741at2759"/>
<keyword evidence="2" id="KW-1185">Reference proteome</keyword>